<feature type="region of interest" description="Disordered" evidence="1">
    <location>
        <begin position="240"/>
        <end position="261"/>
    </location>
</feature>
<dbReference type="InterPro" id="IPR024163">
    <property type="entry name" value="Aerotolerance_reg_N"/>
</dbReference>
<dbReference type="PROSITE" id="PS50234">
    <property type="entry name" value="VWFA"/>
    <property type="match status" value="1"/>
</dbReference>
<feature type="transmembrane region" description="Helical" evidence="2">
    <location>
        <begin position="6"/>
        <end position="24"/>
    </location>
</feature>
<keyword evidence="2" id="KW-1133">Transmembrane helix</keyword>
<evidence type="ECO:0000256" key="2">
    <source>
        <dbReference type="SAM" id="Phobius"/>
    </source>
</evidence>
<evidence type="ECO:0000313" key="4">
    <source>
        <dbReference type="EMBL" id="QEH36394.1"/>
    </source>
</evidence>
<keyword evidence="2" id="KW-0472">Membrane</keyword>
<dbReference type="Gene3D" id="3.40.50.410">
    <property type="entry name" value="von Willebrand factor, type A domain"/>
    <property type="match status" value="1"/>
</dbReference>
<feature type="compositionally biased region" description="Basic and acidic residues" evidence="1">
    <location>
        <begin position="248"/>
        <end position="261"/>
    </location>
</feature>
<name>A0A5B9W832_9BACT</name>
<dbReference type="InterPro" id="IPR036465">
    <property type="entry name" value="vWFA_dom_sf"/>
</dbReference>
<reference evidence="4 5" key="1">
    <citation type="submission" date="2019-08" db="EMBL/GenBank/DDBJ databases">
        <title>Deep-cultivation of Planctomycetes and their phenomic and genomic characterization uncovers novel biology.</title>
        <authorList>
            <person name="Wiegand S."/>
            <person name="Jogler M."/>
            <person name="Boedeker C."/>
            <person name="Pinto D."/>
            <person name="Vollmers J."/>
            <person name="Rivas-Marin E."/>
            <person name="Kohn T."/>
            <person name="Peeters S.H."/>
            <person name="Heuer A."/>
            <person name="Rast P."/>
            <person name="Oberbeckmann S."/>
            <person name="Bunk B."/>
            <person name="Jeske O."/>
            <person name="Meyerdierks A."/>
            <person name="Storesund J.E."/>
            <person name="Kallscheuer N."/>
            <person name="Luecker S."/>
            <person name="Lage O.M."/>
            <person name="Pohl T."/>
            <person name="Merkel B.J."/>
            <person name="Hornburger P."/>
            <person name="Mueller R.-W."/>
            <person name="Bruemmer F."/>
            <person name="Labrenz M."/>
            <person name="Spormann A.M."/>
            <person name="Op den Camp H."/>
            <person name="Overmann J."/>
            <person name="Amann R."/>
            <person name="Jetten M.S.M."/>
            <person name="Mascher T."/>
            <person name="Medema M.H."/>
            <person name="Devos D.P."/>
            <person name="Kaster A.-K."/>
            <person name="Ovreas L."/>
            <person name="Rohde M."/>
            <person name="Galperin M.Y."/>
            <person name="Jogler C."/>
        </authorList>
    </citation>
    <scope>NUCLEOTIDE SEQUENCE [LARGE SCALE GENOMIC DNA]</scope>
    <source>
        <strain evidence="4 5">OJF2</strain>
    </source>
</reference>
<accession>A0A5B9W832</accession>
<dbReference type="Gene3D" id="3.40.50.880">
    <property type="match status" value="1"/>
</dbReference>
<organism evidence="4 5">
    <name type="scientific">Aquisphaera giovannonii</name>
    <dbReference type="NCBI Taxonomy" id="406548"/>
    <lineage>
        <taxon>Bacteria</taxon>
        <taxon>Pseudomonadati</taxon>
        <taxon>Planctomycetota</taxon>
        <taxon>Planctomycetia</taxon>
        <taxon>Isosphaerales</taxon>
        <taxon>Isosphaeraceae</taxon>
        <taxon>Aquisphaera</taxon>
    </lineage>
</organism>
<dbReference type="PANTHER" id="PTHR37464:SF1">
    <property type="entry name" value="BLL2463 PROTEIN"/>
    <property type="match status" value="1"/>
</dbReference>
<evidence type="ECO:0000259" key="3">
    <source>
        <dbReference type="PROSITE" id="PS50234"/>
    </source>
</evidence>
<dbReference type="InterPro" id="IPR002035">
    <property type="entry name" value="VWF_A"/>
</dbReference>
<keyword evidence="5" id="KW-1185">Reference proteome</keyword>
<sequence length="697" mass="74240">MSFLTPLYLLGALAVAAPIVLHLIRRTTRGEVPFSSLIFLEPSPPRLTRRSRLDQWPLLLLRAAALILLAVAFARPFLRETAGMSLGRGDRRIALLIDTSASMKRADLWPKARAAAAEVIDGCLPGDQLAVIAFDGSPRTLLGFEESSKLDPARRAVVARSLVDQLAPGWQATRLGRALVHAAGVIEDAGDAAGDTSKLARRIVLVSDLQQGSELDVLGDFEWPRDVELELKTVTSEGSNAGLGAVAGREDREAKDEKDAGDLRVRVTNDAASKNEAFTLAWADGKGQPVPAYVPPGETRVVRMPRPAGTPPGHAVKLTGDADDFDDTLHLAVDSAQPAFVLFLGRDAADDASGLLYYLKRAFEGTSARPVTVEPVSPDAPLAMDPGRSIPLVVAAAETPTPNAERLRAYANDGGTVLVVLGAAGNVPTLATLADAPGLIVEEGPTRGDAMLTEIAFDHPLFAPFASPQFNDFTKIRFWKHRRLPADKLAGARVLARFEGGDPAIVEKPVGKGRVVIMASGWRPADGQLARSSKFVPLLNGLLAGPGADPGFSPQRLVGDQVRLPEGTRTVRKPDGSSVAIEAGVGSFSGTDAPGLYAAETAKGRVEFAVNLDPAETRTAPMDAETLERLGCRLSKDAARVEADREAMRQLQIEELEGRQKLWRPLILAALAVLIVETWLGGWLGRPRATPAEAHAS</sequence>
<dbReference type="PANTHER" id="PTHR37464">
    <property type="entry name" value="BLL2463 PROTEIN"/>
    <property type="match status" value="1"/>
</dbReference>
<dbReference type="SMART" id="SM00327">
    <property type="entry name" value="VWA"/>
    <property type="match status" value="1"/>
</dbReference>
<dbReference type="Pfam" id="PF07584">
    <property type="entry name" value="BatA"/>
    <property type="match status" value="1"/>
</dbReference>
<dbReference type="SUPFAM" id="SSF53300">
    <property type="entry name" value="vWA-like"/>
    <property type="match status" value="1"/>
</dbReference>
<proteinExistence type="predicted"/>
<dbReference type="AlphaFoldDB" id="A0A5B9W832"/>
<dbReference type="InterPro" id="IPR011933">
    <property type="entry name" value="Double_TM_dom"/>
</dbReference>
<dbReference type="OrthoDB" id="228877at2"/>
<gene>
    <name evidence="4" type="ORF">OJF2_49570</name>
</gene>
<feature type="transmembrane region" description="Helical" evidence="2">
    <location>
        <begin position="59"/>
        <end position="78"/>
    </location>
</feature>
<evidence type="ECO:0000313" key="5">
    <source>
        <dbReference type="Proteomes" id="UP000324233"/>
    </source>
</evidence>
<dbReference type="Pfam" id="PF13519">
    <property type="entry name" value="VWA_2"/>
    <property type="match status" value="1"/>
</dbReference>
<dbReference type="Proteomes" id="UP000324233">
    <property type="component" value="Chromosome"/>
</dbReference>
<keyword evidence="2" id="KW-0812">Transmembrane</keyword>
<dbReference type="EMBL" id="CP042997">
    <property type="protein sequence ID" value="QEH36394.1"/>
    <property type="molecule type" value="Genomic_DNA"/>
</dbReference>
<dbReference type="InterPro" id="IPR029062">
    <property type="entry name" value="Class_I_gatase-like"/>
</dbReference>
<evidence type="ECO:0000256" key="1">
    <source>
        <dbReference type="SAM" id="MobiDB-lite"/>
    </source>
</evidence>
<dbReference type="SUPFAM" id="SSF52317">
    <property type="entry name" value="Class I glutamine amidotransferase-like"/>
    <property type="match status" value="1"/>
</dbReference>
<dbReference type="CDD" id="cd00198">
    <property type="entry name" value="vWFA"/>
    <property type="match status" value="1"/>
</dbReference>
<dbReference type="NCBIfam" id="TIGR02226">
    <property type="entry name" value="two_anch"/>
    <property type="match status" value="1"/>
</dbReference>
<protein>
    <recommendedName>
        <fullName evidence="3">VWFA domain-containing protein</fullName>
    </recommendedName>
</protein>
<dbReference type="RefSeq" id="WP_148596087.1">
    <property type="nucleotide sequence ID" value="NZ_CP042997.1"/>
</dbReference>
<feature type="domain" description="VWFA" evidence="3">
    <location>
        <begin position="92"/>
        <end position="208"/>
    </location>
</feature>
<dbReference type="KEGG" id="agv:OJF2_49570"/>